<evidence type="ECO:0000313" key="1">
    <source>
        <dbReference type="EMBL" id="WTT18056.1"/>
    </source>
</evidence>
<organism evidence="1">
    <name type="scientific">Streptomyces sp. NBC_00093</name>
    <dbReference type="NCBI Taxonomy" id="2975649"/>
    <lineage>
        <taxon>Bacteria</taxon>
        <taxon>Bacillati</taxon>
        <taxon>Actinomycetota</taxon>
        <taxon>Actinomycetes</taxon>
        <taxon>Kitasatosporales</taxon>
        <taxon>Streptomycetaceae</taxon>
        <taxon>Streptomyces</taxon>
    </lineage>
</organism>
<accession>A0AAU2A053</accession>
<proteinExistence type="predicted"/>
<sequence length="94" mass="10469">MICAYTYLRRHDGLPPGVGESQIVQDAVWVHSRPEDGLQHIRVRDDGAGLALHLFLRGTDAGEVSSRLERLLRGLRIVPALQAYQRLSAPMEVP</sequence>
<gene>
    <name evidence="1" type="ORF">OHA22_22185</name>
</gene>
<protein>
    <submittedName>
        <fullName evidence="1">Uncharacterized protein</fullName>
    </submittedName>
</protein>
<dbReference type="EMBL" id="CP108222">
    <property type="protein sequence ID" value="WTT18056.1"/>
    <property type="molecule type" value="Genomic_DNA"/>
</dbReference>
<dbReference type="AlphaFoldDB" id="A0AAU2A053"/>
<reference evidence="1" key="1">
    <citation type="submission" date="2022-10" db="EMBL/GenBank/DDBJ databases">
        <title>The complete genomes of actinobacterial strains from the NBC collection.</title>
        <authorList>
            <person name="Joergensen T.S."/>
            <person name="Alvarez Arevalo M."/>
            <person name="Sterndorff E.B."/>
            <person name="Faurdal D."/>
            <person name="Vuksanovic O."/>
            <person name="Mourched A.-S."/>
            <person name="Charusanti P."/>
            <person name="Shaw S."/>
            <person name="Blin K."/>
            <person name="Weber T."/>
        </authorList>
    </citation>
    <scope>NUCLEOTIDE SEQUENCE</scope>
    <source>
        <strain evidence="1">NBC_00093</strain>
    </source>
</reference>
<name>A0AAU2A053_9ACTN</name>